<dbReference type="GO" id="GO:0005886">
    <property type="term" value="C:plasma membrane"/>
    <property type="evidence" value="ECO:0007669"/>
    <property type="project" value="UniProtKB-SubCell"/>
</dbReference>
<evidence type="ECO:0000256" key="1">
    <source>
        <dbReference type="ARBA" id="ARBA00004429"/>
    </source>
</evidence>
<dbReference type="GO" id="GO:0042910">
    <property type="term" value="F:xenobiotic transmembrane transporter activity"/>
    <property type="evidence" value="ECO:0007669"/>
    <property type="project" value="InterPro"/>
</dbReference>
<feature type="region of interest" description="Disordered" evidence="7">
    <location>
        <begin position="442"/>
        <end position="493"/>
    </location>
</feature>
<evidence type="ECO:0000256" key="5">
    <source>
        <dbReference type="ARBA" id="ARBA00022989"/>
    </source>
</evidence>
<keyword evidence="4 8" id="KW-0812">Transmembrane</keyword>
<name>A0AA37RTF4_9GAMM</name>
<evidence type="ECO:0000256" key="3">
    <source>
        <dbReference type="ARBA" id="ARBA00022475"/>
    </source>
</evidence>
<keyword evidence="10" id="KW-1185">Reference proteome</keyword>
<keyword evidence="2" id="KW-0813">Transport</keyword>
<dbReference type="InterPro" id="IPR002528">
    <property type="entry name" value="MATE_fam"/>
</dbReference>
<dbReference type="AlphaFoldDB" id="A0AA37RTF4"/>
<evidence type="ECO:0000256" key="7">
    <source>
        <dbReference type="SAM" id="MobiDB-lite"/>
    </source>
</evidence>
<evidence type="ECO:0000256" key="6">
    <source>
        <dbReference type="ARBA" id="ARBA00023136"/>
    </source>
</evidence>
<feature type="compositionally biased region" description="Acidic residues" evidence="7">
    <location>
        <begin position="473"/>
        <end position="483"/>
    </location>
</feature>
<proteinExistence type="predicted"/>
<feature type="transmembrane region" description="Helical" evidence="8">
    <location>
        <begin position="168"/>
        <end position="188"/>
    </location>
</feature>
<comment type="subcellular location">
    <subcellularLocation>
        <location evidence="1">Cell inner membrane</location>
        <topology evidence="1">Multi-pass membrane protein</topology>
    </subcellularLocation>
</comment>
<gene>
    <name evidence="9" type="ORF">GCM10007895_01080</name>
</gene>
<protein>
    <submittedName>
        <fullName evidence="9">MATE family efflux transporter</fullName>
    </submittedName>
</protein>
<dbReference type="PIRSF" id="PIRSF006603">
    <property type="entry name" value="DinF"/>
    <property type="match status" value="1"/>
</dbReference>
<feature type="transmembrane region" description="Helical" evidence="8">
    <location>
        <begin position="417"/>
        <end position="435"/>
    </location>
</feature>
<dbReference type="GO" id="GO:0015297">
    <property type="term" value="F:antiporter activity"/>
    <property type="evidence" value="ECO:0007669"/>
    <property type="project" value="InterPro"/>
</dbReference>
<dbReference type="Proteomes" id="UP001161422">
    <property type="component" value="Unassembled WGS sequence"/>
</dbReference>
<sequence>MVQAKFVTGSIMRHIAVMSSTAAVGITALFLVDLLDMFFLSLLGQEHLAAAVGYAGTISFFTTSVGIGLSIAVGALVSRNIGAKDKETAQRLLINALVLTLIIALVVTVAVFLSIDELLSLIGAKGNTHTLASQYLVILVPSMPVICMAMALGAALRAVGDAKLSMNSTLAGGAVNAILDPILIFGLSMGIEGAAVASVFARFTVMFVSLRGVWVKHGLLVKWVPALFVEDVSKVMAIAGPAIITNVATPIGNAFATRAIAEFGDGYVAGWAIVGRIIPVAFGMIFALSGAIGPIIGQNYGAQSYKRVRQTLTDSLKFCVYYVLGMCLLLFVFHNQISTLFNVSGDAAHLIQVFCQFIAISFAFNGALFIANASFNNLGKAKYSTMFNVGKATLGTIPFVYLGGLWGGAVGVLVGQAIGAALFGVAGVWAAYTLVNKISECEEPEPEEDEPLSSASNTGVALSSDRSIMGQETDPDLACDIADEASKSTQKTT</sequence>
<feature type="transmembrane region" description="Helical" evidence="8">
    <location>
        <begin position="194"/>
        <end position="214"/>
    </location>
</feature>
<keyword evidence="5 8" id="KW-1133">Transmembrane helix</keyword>
<dbReference type="InterPro" id="IPR048279">
    <property type="entry name" value="MdtK-like"/>
</dbReference>
<dbReference type="NCBIfam" id="TIGR00797">
    <property type="entry name" value="matE"/>
    <property type="match status" value="1"/>
</dbReference>
<dbReference type="PANTHER" id="PTHR43823:SF3">
    <property type="entry name" value="MULTIDRUG EXPORT PROTEIN MEPA"/>
    <property type="match status" value="1"/>
</dbReference>
<organism evidence="9 10">
    <name type="scientific">Paraferrimonas sedimenticola</name>
    <dbReference type="NCBI Taxonomy" id="375674"/>
    <lineage>
        <taxon>Bacteria</taxon>
        <taxon>Pseudomonadati</taxon>
        <taxon>Pseudomonadota</taxon>
        <taxon>Gammaproteobacteria</taxon>
        <taxon>Alteromonadales</taxon>
        <taxon>Ferrimonadaceae</taxon>
        <taxon>Paraferrimonas</taxon>
    </lineage>
</organism>
<feature type="transmembrane region" description="Helical" evidence="8">
    <location>
        <begin position="52"/>
        <end position="77"/>
    </location>
</feature>
<keyword evidence="3" id="KW-1003">Cell membrane</keyword>
<comment type="caution">
    <text evidence="9">The sequence shown here is derived from an EMBL/GenBank/DDBJ whole genome shotgun (WGS) entry which is preliminary data.</text>
</comment>
<evidence type="ECO:0000256" key="2">
    <source>
        <dbReference type="ARBA" id="ARBA00022448"/>
    </source>
</evidence>
<feature type="compositionally biased region" description="Acidic residues" evidence="7">
    <location>
        <begin position="442"/>
        <end position="451"/>
    </location>
</feature>
<feature type="transmembrane region" description="Helical" evidence="8">
    <location>
        <begin position="268"/>
        <end position="297"/>
    </location>
</feature>
<reference evidence="9" key="1">
    <citation type="journal article" date="2014" name="Int. J. Syst. Evol. Microbiol.">
        <title>Complete genome sequence of Corynebacterium casei LMG S-19264T (=DSM 44701T), isolated from a smear-ripened cheese.</title>
        <authorList>
            <consortium name="US DOE Joint Genome Institute (JGI-PGF)"/>
            <person name="Walter F."/>
            <person name="Albersmeier A."/>
            <person name="Kalinowski J."/>
            <person name="Ruckert C."/>
        </authorList>
    </citation>
    <scope>NUCLEOTIDE SEQUENCE</scope>
    <source>
        <strain evidence="9">NBRC 101628</strain>
    </source>
</reference>
<evidence type="ECO:0000313" key="10">
    <source>
        <dbReference type="Proteomes" id="UP001161422"/>
    </source>
</evidence>
<dbReference type="PANTHER" id="PTHR43823">
    <property type="entry name" value="SPORULATION PROTEIN YKVU"/>
    <property type="match status" value="1"/>
</dbReference>
<feature type="compositionally biased region" description="Polar residues" evidence="7">
    <location>
        <begin position="453"/>
        <end position="466"/>
    </location>
</feature>
<feature type="transmembrane region" description="Helical" evidence="8">
    <location>
        <begin position="12"/>
        <end position="32"/>
    </location>
</feature>
<evidence type="ECO:0000313" key="9">
    <source>
        <dbReference type="EMBL" id="GLP94802.1"/>
    </source>
</evidence>
<evidence type="ECO:0000256" key="4">
    <source>
        <dbReference type="ARBA" id="ARBA00022692"/>
    </source>
</evidence>
<dbReference type="EMBL" id="BSNC01000001">
    <property type="protein sequence ID" value="GLP94802.1"/>
    <property type="molecule type" value="Genomic_DNA"/>
</dbReference>
<dbReference type="RefSeq" id="WP_095506169.1">
    <property type="nucleotide sequence ID" value="NZ_BSNC01000001.1"/>
</dbReference>
<feature type="transmembrane region" description="Helical" evidence="8">
    <location>
        <begin position="392"/>
        <end position="411"/>
    </location>
</feature>
<reference evidence="9" key="2">
    <citation type="submission" date="2023-01" db="EMBL/GenBank/DDBJ databases">
        <title>Draft genome sequence of Paraferrimonas sedimenticola strain NBRC 101628.</title>
        <authorList>
            <person name="Sun Q."/>
            <person name="Mori K."/>
        </authorList>
    </citation>
    <scope>NUCLEOTIDE SEQUENCE</scope>
    <source>
        <strain evidence="9">NBRC 101628</strain>
    </source>
</reference>
<feature type="transmembrane region" description="Helical" evidence="8">
    <location>
        <begin position="318"/>
        <end position="337"/>
    </location>
</feature>
<feature type="transmembrane region" description="Helical" evidence="8">
    <location>
        <begin position="349"/>
        <end position="371"/>
    </location>
</feature>
<feature type="transmembrane region" description="Helical" evidence="8">
    <location>
        <begin position="135"/>
        <end position="156"/>
    </location>
</feature>
<feature type="transmembrane region" description="Helical" evidence="8">
    <location>
        <begin position="92"/>
        <end position="115"/>
    </location>
</feature>
<dbReference type="Pfam" id="PF01554">
    <property type="entry name" value="MatE"/>
    <property type="match status" value="2"/>
</dbReference>
<keyword evidence="6 8" id="KW-0472">Membrane</keyword>
<accession>A0AA37RTF4</accession>
<feature type="transmembrane region" description="Helical" evidence="8">
    <location>
        <begin position="235"/>
        <end position="256"/>
    </location>
</feature>
<dbReference type="InterPro" id="IPR051327">
    <property type="entry name" value="MATE_MepA_subfamily"/>
</dbReference>
<evidence type="ECO:0000256" key="8">
    <source>
        <dbReference type="SAM" id="Phobius"/>
    </source>
</evidence>